<dbReference type="PROSITE" id="PS51532">
    <property type="entry name" value="PITH"/>
    <property type="match status" value="1"/>
</dbReference>
<evidence type="ECO:0000256" key="1">
    <source>
        <dbReference type="ARBA" id="ARBA00023157"/>
    </source>
</evidence>
<feature type="compositionally biased region" description="Polar residues" evidence="2">
    <location>
        <begin position="1"/>
        <end position="28"/>
    </location>
</feature>
<keyword evidence="5" id="KW-1185">Reference proteome</keyword>
<dbReference type="AlphaFoldDB" id="A0ABD2MEN8"/>
<evidence type="ECO:0000259" key="3">
    <source>
        <dbReference type="PROSITE" id="PS51532"/>
    </source>
</evidence>
<keyword evidence="1" id="KW-1015">Disulfide bond</keyword>
<dbReference type="PANTHER" id="PTHR46115">
    <property type="entry name" value="THIOREDOXIN-LIKE PROTEIN 1"/>
    <property type="match status" value="1"/>
</dbReference>
<name>A0ABD2MEN8_9BILA</name>
<evidence type="ECO:0000256" key="2">
    <source>
        <dbReference type="SAM" id="MobiDB-lite"/>
    </source>
</evidence>
<dbReference type="EMBL" id="JBICBT010000016">
    <property type="protein sequence ID" value="KAL3125921.1"/>
    <property type="molecule type" value="Genomic_DNA"/>
</dbReference>
<dbReference type="GO" id="GO:0005737">
    <property type="term" value="C:cytoplasm"/>
    <property type="evidence" value="ECO:0007669"/>
    <property type="project" value="UniProtKB-ARBA"/>
</dbReference>
<dbReference type="InterPro" id="IPR037047">
    <property type="entry name" value="PITH_dom_sf"/>
</dbReference>
<gene>
    <name evidence="4" type="ORF">niasHT_009450</name>
</gene>
<dbReference type="Proteomes" id="UP001620626">
    <property type="component" value="Unassembled WGS sequence"/>
</dbReference>
<dbReference type="Gene3D" id="2.60.120.470">
    <property type="entry name" value="PITH domain"/>
    <property type="match status" value="1"/>
</dbReference>
<accession>A0ABD2MEN8</accession>
<proteinExistence type="predicted"/>
<protein>
    <recommendedName>
        <fullName evidence="3">PITH domain-containing protein</fullName>
    </recommendedName>
</protein>
<organism evidence="4 5">
    <name type="scientific">Heterodera trifolii</name>
    <dbReference type="NCBI Taxonomy" id="157864"/>
    <lineage>
        <taxon>Eukaryota</taxon>
        <taxon>Metazoa</taxon>
        <taxon>Ecdysozoa</taxon>
        <taxon>Nematoda</taxon>
        <taxon>Chromadorea</taxon>
        <taxon>Rhabditida</taxon>
        <taxon>Tylenchina</taxon>
        <taxon>Tylenchomorpha</taxon>
        <taxon>Tylenchoidea</taxon>
        <taxon>Heteroderidae</taxon>
        <taxon>Heteroderinae</taxon>
        <taxon>Heterodera</taxon>
    </lineage>
</organism>
<dbReference type="SUPFAM" id="SSF49785">
    <property type="entry name" value="Galactose-binding domain-like"/>
    <property type="match status" value="1"/>
</dbReference>
<dbReference type="InterPro" id="IPR008979">
    <property type="entry name" value="Galactose-bd-like_sf"/>
</dbReference>
<dbReference type="Pfam" id="PF06201">
    <property type="entry name" value="PITH"/>
    <property type="match status" value="1"/>
</dbReference>
<reference evidence="4 5" key="1">
    <citation type="submission" date="2024-10" db="EMBL/GenBank/DDBJ databases">
        <authorList>
            <person name="Kim D."/>
        </authorList>
    </citation>
    <scope>NUCLEOTIDE SEQUENCE [LARGE SCALE GENOMIC DNA]</scope>
    <source>
        <strain evidence="4">BH-2024</strain>
    </source>
</reference>
<evidence type="ECO:0000313" key="5">
    <source>
        <dbReference type="Proteomes" id="UP001620626"/>
    </source>
</evidence>
<dbReference type="InterPro" id="IPR010400">
    <property type="entry name" value="PITH_dom"/>
</dbReference>
<sequence length="475" mass="51495">MEIDQSSVTVQPLNPTTVSSLPPNSETQIPVKAVSPPLNTPVQQNPDPETLPICVSTTPDTIVVPQKFPDVDAPAPTDEISSLAVDHSNNNDSSSQLVAQEGVAPLSPTFVVTIGDLAQASPTPNPSEPIQVIIGVTGKSKETRILRNPPVPRLFPPANRALPLNHTLPLSNHNTQTPPKSARIERLAMVNRTRISEGGRMERLSLAEEWKTIAKFGKPTPLNKIRFKTPPCPIPPFLAVSLDSLSTSIHNSAPAVSQFASISPHLIIVPAIANPLSSQRVDLLRGANKTALENLAHKWSKNCPTQMISPIPGQSELSPLFNKVQCECLNEDDSNNLNNLLNGIGPLVSDCDEQLLISVSFIQPVKVHSVLFNGPKEKAPKTVKIFANITNTLGFDQAQSIEPIQSIDLSEEKLVALKYVKFQNVFNLQFFVEDNIGGGDKTIVDEFRIYGTLIAKTTNMQDFTRVAGKAGESEQ</sequence>
<evidence type="ECO:0000313" key="4">
    <source>
        <dbReference type="EMBL" id="KAL3125921.1"/>
    </source>
</evidence>
<comment type="caution">
    <text evidence="4">The sequence shown here is derived from an EMBL/GenBank/DDBJ whole genome shotgun (WGS) entry which is preliminary data.</text>
</comment>
<feature type="region of interest" description="Disordered" evidence="2">
    <location>
        <begin position="1"/>
        <end position="46"/>
    </location>
</feature>
<feature type="domain" description="PITH" evidence="3">
    <location>
        <begin position="306"/>
        <end position="470"/>
    </location>
</feature>